<sequence length="198" mass="20922">MSGSRYGTQQILPDGRSIVLGGRRAFSYEFVPAEGQKNAQANNLQLLRDTNDDVENNLYPLVHLLIDGTLFIFANDRSVVLDCRTGQVVRDLSALPGAGRNYPASGIGMSALLPLDLRRGDVLSPEVIICGGTPKNAFKFGETNIIAALRDCARSNPAPGGPWPAPWATCSSCPPATLSSSTAPPWAAPAGASVGRRC</sequence>
<comment type="caution">
    <text evidence="3">The sequence shown here is derived from an EMBL/GenBank/DDBJ whole genome shotgun (WGS) entry which is preliminary data.</text>
</comment>
<evidence type="ECO:0000259" key="2">
    <source>
        <dbReference type="Pfam" id="PF07250"/>
    </source>
</evidence>
<feature type="domain" description="Glyoxal oxidase N-terminal" evidence="2">
    <location>
        <begin position="5"/>
        <end position="157"/>
    </location>
</feature>
<keyword evidence="4" id="KW-1185">Reference proteome</keyword>
<evidence type="ECO:0000313" key="4">
    <source>
        <dbReference type="Proteomes" id="UP000823388"/>
    </source>
</evidence>
<dbReference type="EMBL" id="CM029039">
    <property type="protein sequence ID" value="KAG2639718.1"/>
    <property type="molecule type" value="Genomic_DNA"/>
</dbReference>
<dbReference type="AlphaFoldDB" id="A0A8T0VXB0"/>
<organism evidence="3 4">
    <name type="scientific">Panicum virgatum</name>
    <name type="common">Blackwell switchgrass</name>
    <dbReference type="NCBI Taxonomy" id="38727"/>
    <lineage>
        <taxon>Eukaryota</taxon>
        <taxon>Viridiplantae</taxon>
        <taxon>Streptophyta</taxon>
        <taxon>Embryophyta</taxon>
        <taxon>Tracheophyta</taxon>
        <taxon>Spermatophyta</taxon>
        <taxon>Magnoliopsida</taxon>
        <taxon>Liliopsida</taxon>
        <taxon>Poales</taxon>
        <taxon>Poaceae</taxon>
        <taxon>PACMAD clade</taxon>
        <taxon>Panicoideae</taxon>
        <taxon>Panicodae</taxon>
        <taxon>Paniceae</taxon>
        <taxon>Panicinae</taxon>
        <taxon>Panicum</taxon>
        <taxon>Panicum sect. Hiantes</taxon>
    </lineage>
</organism>
<reference evidence="3" key="1">
    <citation type="submission" date="2020-05" db="EMBL/GenBank/DDBJ databases">
        <title>WGS assembly of Panicum virgatum.</title>
        <authorList>
            <person name="Lovell J.T."/>
            <person name="Jenkins J."/>
            <person name="Shu S."/>
            <person name="Juenger T.E."/>
            <person name="Schmutz J."/>
        </authorList>
    </citation>
    <scope>NUCLEOTIDE SEQUENCE</scope>
    <source>
        <strain evidence="3">AP13</strain>
    </source>
</reference>
<proteinExistence type="predicted"/>
<accession>A0A8T0VXB0</accession>
<dbReference type="Proteomes" id="UP000823388">
    <property type="component" value="Chromosome 2K"/>
</dbReference>
<dbReference type="InterPro" id="IPR037293">
    <property type="entry name" value="Gal_Oxidase_central_sf"/>
</dbReference>
<feature type="region of interest" description="Disordered" evidence="1">
    <location>
        <begin position="177"/>
        <end position="198"/>
    </location>
</feature>
<dbReference type="PANTHER" id="PTHR32208">
    <property type="entry name" value="SECRETED PROTEIN-RELATED"/>
    <property type="match status" value="1"/>
</dbReference>
<gene>
    <name evidence="3" type="ORF">PVAP13_2KG039900</name>
</gene>
<dbReference type="Pfam" id="PF07250">
    <property type="entry name" value="Glyoxal_oxid_N"/>
    <property type="match status" value="1"/>
</dbReference>
<dbReference type="InterPro" id="IPR009880">
    <property type="entry name" value="Glyoxal_oxidase_N"/>
</dbReference>
<dbReference type="Gene3D" id="2.130.10.80">
    <property type="entry name" value="Galactose oxidase/kelch, beta-propeller"/>
    <property type="match status" value="1"/>
</dbReference>
<protein>
    <recommendedName>
        <fullName evidence="2">Glyoxal oxidase N-terminal domain-containing protein</fullName>
    </recommendedName>
</protein>
<evidence type="ECO:0000256" key="1">
    <source>
        <dbReference type="SAM" id="MobiDB-lite"/>
    </source>
</evidence>
<name>A0A8T0VXB0_PANVG</name>
<evidence type="ECO:0000313" key="3">
    <source>
        <dbReference type="EMBL" id="KAG2639718.1"/>
    </source>
</evidence>
<dbReference type="PANTHER" id="PTHR32208:SF93">
    <property type="entry name" value="ALDEHYDE OXIDASE GLOX1"/>
    <property type="match status" value="1"/>
</dbReference>